<reference evidence="2" key="1">
    <citation type="submission" date="2016-11" db="EMBL/GenBank/DDBJ databases">
        <authorList>
            <person name="Papadimitriou K."/>
        </authorList>
    </citation>
    <scope>NUCLEOTIDE SEQUENCE [LARGE SCALE GENOMIC DNA]</scope>
    <source>
        <strain evidence="2">ACA-DC 1533</strain>
    </source>
</reference>
<dbReference type="GeneID" id="95349228"/>
<proteinExistence type="predicted"/>
<protein>
    <submittedName>
        <fullName evidence="1">Uncharacterized protein</fullName>
    </submittedName>
</protein>
<dbReference type="EMBL" id="LT630287">
    <property type="protein sequence ID" value="SFV40548.1"/>
    <property type="molecule type" value="Genomic_DNA"/>
</dbReference>
<evidence type="ECO:0000313" key="2">
    <source>
        <dbReference type="Proteomes" id="UP000190935"/>
    </source>
</evidence>
<dbReference type="RefSeq" id="WP_079579067.1">
    <property type="nucleotide sequence ID" value="NZ_LT630287.1"/>
</dbReference>
<dbReference type="AlphaFoldDB" id="A0A1K1KNZ9"/>
<name>A0A1K1KNZ9_9LACO</name>
<dbReference type="Proteomes" id="UP000190935">
    <property type="component" value="Chromosome I"/>
</dbReference>
<evidence type="ECO:0000313" key="1">
    <source>
        <dbReference type="EMBL" id="SFV40548.1"/>
    </source>
</evidence>
<gene>
    <name evidence="1" type="ORF">LAC1533_1128</name>
</gene>
<sequence length="275" mass="32947">MTKYYRVRTQEQWDWLMKYFEKVDKGIRWDYMDEKPTEYNNWKKFKSNSYITLLGDVTLFYGDVKRDERSDFIEVSKLMEGKKMEYVTIKNKDLGELLDENNEPFLDEQTETGKYIFTDPKYVSQIKIPKSMIYRKVKMAKAEKAEFDKLNKEWTTLYLAISAINDEFLEYPLLNNRLFIRMTSAEENEAQIEFARAWADPSLIEVIPEKRWNVKVAPFERTKRYYYKGDKGLLGEGDSCNNQYEFQQFTTDELKEYGLDDDMFEKIEVTDDGTK</sequence>
<organism evidence="1 2">
    <name type="scientific">Ligilactobacillus acidipiscis</name>
    <dbReference type="NCBI Taxonomy" id="89059"/>
    <lineage>
        <taxon>Bacteria</taxon>
        <taxon>Bacillati</taxon>
        <taxon>Bacillota</taxon>
        <taxon>Bacilli</taxon>
        <taxon>Lactobacillales</taxon>
        <taxon>Lactobacillaceae</taxon>
        <taxon>Ligilactobacillus</taxon>
    </lineage>
</organism>
<accession>A0A1K1KNZ9</accession>
<dbReference type="KEGG" id="laca:LAC1533_1128"/>